<evidence type="ECO:0000313" key="3">
    <source>
        <dbReference type="Proteomes" id="UP000008932"/>
    </source>
</evidence>
<dbReference type="HOGENOM" id="CLU_062196_1_0_6"/>
<feature type="domain" description="Haem-binding uptake Tiki superfamily ChaN" evidence="1">
    <location>
        <begin position="54"/>
        <end position="247"/>
    </location>
</feature>
<organism evidence="2 3">
    <name type="scientific">Stutzerimonas stutzeri (strain ATCC 17588 / DSM 5190 / CCUG 11256 / JCM 5965 / LMG 11199 / NBRC 14165 / NCIMB 11358 / Stanier 221)</name>
    <name type="common">Pseudomonas stutzeri</name>
    <dbReference type="NCBI Taxonomy" id="96563"/>
    <lineage>
        <taxon>Bacteria</taxon>
        <taxon>Pseudomonadati</taxon>
        <taxon>Pseudomonadota</taxon>
        <taxon>Gammaproteobacteria</taxon>
        <taxon>Pseudomonadales</taxon>
        <taxon>Pseudomonadaceae</taxon>
        <taxon>Stutzerimonas</taxon>
    </lineage>
</organism>
<dbReference type="InterPro" id="IPR007314">
    <property type="entry name" value="Cofac_haem-bd_dom"/>
</dbReference>
<dbReference type="PIRSF" id="PIRSF020419">
    <property type="entry name" value="Fe_uptake_reg_CjrA_prd"/>
    <property type="match status" value="1"/>
</dbReference>
<evidence type="ECO:0000259" key="1">
    <source>
        <dbReference type="Pfam" id="PF04187"/>
    </source>
</evidence>
<keyword evidence="2" id="KW-0449">Lipoprotein</keyword>
<reference evidence="2 3" key="1">
    <citation type="journal article" date="2011" name="J. Bacteriol.">
        <title>Complete Genome Sequence of the Type Strain Pseudomonas stutzeri CGMCC 1.1803.</title>
        <authorList>
            <person name="Chen M."/>
            <person name="Yan Y."/>
            <person name="Zhang W."/>
            <person name="Lu W."/>
            <person name="Wang J."/>
            <person name="Ping S."/>
            <person name="Lin M."/>
        </authorList>
    </citation>
    <scope>NUCLEOTIDE SEQUENCE [LARGE SCALE GENOMIC DNA]</scope>
    <source>
        <strain evidence="3">ATCC 17588 / DSM 5190 / CCUG 11256 / JCM 5965 / LMG 11199 / NCIMB 11358 / Stanier 221</strain>
    </source>
</reference>
<accession>F8HB05</accession>
<sequence length="295" mass="32766">MVRIIVLVTVVLLSACSVLPALPEWQGPEGRDHADLGLIVDLRNDAVLTPAQLVVRLQDSEALLVGERHDNPDHHALQLWLLQALEQQRPQGSLLLEMLEPGQQARIDSVRRDLRAGHAPGDLAQALDWQKGWDWNLYGPLVSHALMQSYPLLQANLGRDEIMSIYRAAPPLQGRASATTTVRDALLAQIETSHCGMLPASQLPAMLAVQQQRDRRMAERLLVAPKPAMLLAGAFHVRRDLGVPLHIEDLADMPVTVLMLAEVGERVSAEQADFVWYTPAQPEQDHCEQLRQRGK</sequence>
<dbReference type="KEGG" id="psz:PSTAB_3313"/>
<reference evidence="3" key="3">
    <citation type="submission" date="2011-06" db="EMBL/GenBank/DDBJ databases">
        <title>Complete genome sequence of Pseudomonas stutzeri strain CGMCC 1.1803.</title>
        <authorList>
            <person name="Yan Y."/>
            <person name="Chen M."/>
            <person name="Lu W."/>
            <person name="Zhang W."/>
            <person name="Ping S."/>
            <person name="Lin M."/>
        </authorList>
    </citation>
    <scope>NUCLEOTIDE SEQUENCE [LARGE SCALE GENOMIC DNA]</scope>
    <source>
        <strain evidence="3">ATCC 17588 / DSM 5190 / CCUG 11256 / JCM 5965 / LMG 11199 / NCIMB 11358 / Stanier 221</strain>
    </source>
</reference>
<dbReference type="Gene3D" id="3.40.50.11550">
    <property type="match status" value="1"/>
</dbReference>
<reference key="2">
    <citation type="submission" date="2011-06" db="EMBL/GenBank/DDBJ databases">
        <title>Complete Genome Sequence of Pseudomonas stutzeri Strain CGMCC 1.1803.</title>
        <authorList>
            <person name="Yan Y."/>
            <person name="Chen M."/>
            <person name="Lu W."/>
            <person name="Zhang W."/>
            <person name="Ping S."/>
            <person name="Lin M."/>
        </authorList>
    </citation>
    <scope>NUCLEOTIDE SEQUENCE</scope>
    <source>
        <strain>ATCC 17588</strain>
    </source>
</reference>
<protein>
    <submittedName>
        <fullName evidence="2">Putative lipoprotein</fullName>
    </submittedName>
</protein>
<proteinExistence type="predicted"/>
<dbReference type="AlphaFoldDB" id="F8HB05"/>
<gene>
    <name evidence="2" type="ordered locus">PSTAB_3313</name>
</gene>
<dbReference type="Pfam" id="PF04187">
    <property type="entry name" value="Cofac_haem_bdg"/>
    <property type="match status" value="1"/>
</dbReference>
<dbReference type="PROSITE" id="PS51257">
    <property type="entry name" value="PROKAR_LIPOPROTEIN"/>
    <property type="match status" value="1"/>
</dbReference>
<name>F8HB05_STUS2</name>
<dbReference type="SUPFAM" id="SSF159501">
    <property type="entry name" value="EreA/ChaN-like"/>
    <property type="match status" value="1"/>
</dbReference>
<dbReference type="InterPro" id="IPR016773">
    <property type="entry name" value="Fe3_uptake_reg_CjrA_prd"/>
</dbReference>
<dbReference type="Proteomes" id="UP000008932">
    <property type="component" value="Chromosome"/>
</dbReference>
<dbReference type="EMBL" id="CP002881">
    <property type="protein sequence ID" value="AEJ06594.1"/>
    <property type="molecule type" value="Genomic_DNA"/>
</dbReference>
<dbReference type="Gene3D" id="1.10.8.760">
    <property type="entry name" value="Haem-binding uptake, Tiki superfamily, ChaN, domain 2"/>
    <property type="match status" value="1"/>
</dbReference>
<evidence type="ECO:0000313" key="2">
    <source>
        <dbReference type="EMBL" id="AEJ06594.1"/>
    </source>
</evidence>
<dbReference type="CDD" id="cd14727">
    <property type="entry name" value="ChanN-like"/>
    <property type="match status" value="1"/>
</dbReference>